<evidence type="ECO:0000313" key="1">
    <source>
        <dbReference type="EMBL" id="QSR28766.1"/>
    </source>
</evidence>
<dbReference type="Pfam" id="PF05621">
    <property type="entry name" value="TniB"/>
    <property type="match status" value="1"/>
</dbReference>
<reference evidence="1 2" key="1">
    <citation type="submission" date="2017-06" db="EMBL/GenBank/DDBJ databases">
        <title>Complete Genome Sequence of the Soil Carbazole-Degrading Bacterium Nocardioides aromaticivorans IC177.</title>
        <authorList>
            <person name="Vejarano F."/>
            <person name="Suzuki-Minakuchi C."/>
            <person name="Ohtsubo Y."/>
            <person name="Tsuda M."/>
            <person name="Okada K."/>
            <person name="Nojiri H."/>
        </authorList>
    </citation>
    <scope>NUCLEOTIDE SEQUENCE [LARGE SCALE GENOMIC DNA]</scope>
    <source>
        <strain evidence="1 2">IC177</strain>
    </source>
</reference>
<proteinExistence type="predicted"/>
<protein>
    <recommendedName>
        <fullName evidence="3">AAA+ ATPase domain-containing protein</fullName>
    </recommendedName>
</protein>
<name>A0ABX7PS63_9ACTN</name>
<sequence length="330" mass="36401">MTARERRSLSLDGLRDRRGAEMAYLSALKILTKTQEDLKRAVAGQMALMQTAVPGAQESLYVLGPSGTGKSTAVLEAAFRVYRDSLEKHGQVGVTDPVLEVPGWSHDLIPVIWANIRSDASGKAAVGQIRSFLLDGEPRGTAWQITNELPKVLPRHGVSLVVLDDVHNLGTRGKNAEEVLMTLKNLQTDLGLLRIAFVYLGNADSKTGEYNLSLHDQLSQRLIPYQVDHFDLDQRDDSAPQNVAWVDYLLQWEEALVHLLPDLQRGDLAAKAGFKLWTMTKGSPGALIGILKRYTRDLLLDEPPRSLGVDRSRLLATPATFKYSSIGRGQ</sequence>
<dbReference type="InterPro" id="IPR027417">
    <property type="entry name" value="P-loop_NTPase"/>
</dbReference>
<dbReference type="Gene3D" id="3.40.50.300">
    <property type="entry name" value="P-loop containing nucleotide triphosphate hydrolases"/>
    <property type="match status" value="1"/>
</dbReference>
<organism evidence="1 2">
    <name type="scientific">Nocardioides aromaticivorans</name>
    <dbReference type="NCBI Taxonomy" id="200618"/>
    <lineage>
        <taxon>Bacteria</taxon>
        <taxon>Bacillati</taxon>
        <taxon>Actinomycetota</taxon>
        <taxon>Actinomycetes</taxon>
        <taxon>Propionibacteriales</taxon>
        <taxon>Nocardioidaceae</taxon>
        <taxon>Nocardioides</taxon>
    </lineage>
</organism>
<dbReference type="EMBL" id="CP022295">
    <property type="protein sequence ID" value="QSR28766.1"/>
    <property type="molecule type" value="Genomic_DNA"/>
</dbReference>
<dbReference type="InterPro" id="IPR008868">
    <property type="entry name" value="TniB"/>
</dbReference>
<accession>A0ABX7PS63</accession>
<dbReference type="Proteomes" id="UP000662818">
    <property type="component" value="Chromosome"/>
</dbReference>
<evidence type="ECO:0008006" key="3">
    <source>
        <dbReference type="Google" id="ProtNLM"/>
    </source>
</evidence>
<gene>
    <name evidence="1" type="ORF">CFH99_24395</name>
</gene>
<evidence type="ECO:0000313" key="2">
    <source>
        <dbReference type="Proteomes" id="UP000662818"/>
    </source>
</evidence>
<keyword evidence="2" id="KW-1185">Reference proteome</keyword>
<dbReference type="SUPFAM" id="SSF52540">
    <property type="entry name" value="P-loop containing nucleoside triphosphate hydrolases"/>
    <property type="match status" value="1"/>
</dbReference>